<protein>
    <submittedName>
        <fullName evidence="9">Pepsin inhibitor-3-like repeated domain-containing protein</fullName>
    </submittedName>
</protein>
<evidence type="ECO:0000256" key="2">
    <source>
        <dbReference type="ARBA" id="ARBA00008019"/>
    </source>
</evidence>
<feature type="domain" description="Pepsin inhibitor-3-like repeated" evidence="7">
    <location>
        <begin position="39"/>
        <end position="82"/>
    </location>
</feature>
<accession>A0A914DML6</accession>
<proteinExistence type="inferred from homology"/>
<dbReference type="Gene3D" id="3.30.1120.50">
    <property type="entry name" value="Pepsin inhibitor-3"/>
    <property type="match status" value="2"/>
</dbReference>
<dbReference type="Proteomes" id="UP000887540">
    <property type="component" value="Unplaced"/>
</dbReference>
<comment type="subcellular location">
    <subcellularLocation>
        <location evidence="1">Secreted</location>
    </subcellularLocation>
</comment>
<evidence type="ECO:0000256" key="4">
    <source>
        <dbReference type="ARBA" id="ARBA00022729"/>
    </source>
</evidence>
<evidence type="ECO:0000256" key="5">
    <source>
        <dbReference type="ARBA" id="ARBA00023157"/>
    </source>
</evidence>
<evidence type="ECO:0000313" key="9">
    <source>
        <dbReference type="WBParaSite" id="ACRNAN_scaffold2998.g29168.t1"/>
    </source>
</evidence>
<feature type="chain" id="PRO_5037226310" evidence="6">
    <location>
        <begin position="20"/>
        <end position="196"/>
    </location>
</feature>
<sequence length="196" mass="22565">MRLCYQVLLFVGIILISESVPLTSYSKISSSHVSSINDPGCNVTGYGLYINGLKERDISVPERQEFDRYLAEFKKYSDRVQSGQSLTDRNFDLPVPPQRPPFCNASKTVQYIFDDCKVQNNKLYIRNQFVRELNFNDQDQLRRFDEQLANFSARTRAEYFNSLTTPGYNYLSYRATPSTPQLPEAPSFCTASNRGY</sequence>
<evidence type="ECO:0000256" key="6">
    <source>
        <dbReference type="SAM" id="SignalP"/>
    </source>
</evidence>
<dbReference type="InterPro" id="IPR010480">
    <property type="entry name" value="Pepsin-I3"/>
</dbReference>
<dbReference type="InterPro" id="IPR038412">
    <property type="entry name" value="Pepsin-I3_sf"/>
</dbReference>
<keyword evidence="8" id="KW-1185">Reference proteome</keyword>
<reference evidence="9" key="1">
    <citation type="submission" date="2022-11" db="UniProtKB">
        <authorList>
            <consortium name="WormBaseParasite"/>
        </authorList>
    </citation>
    <scope>IDENTIFICATION</scope>
</reference>
<keyword evidence="5" id="KW-1015">Disulfide bond</keyword>
<dbReference type="WBParaSite" id="ACRNAN_scaffold2998.g29168.t1">
    <property type="protein sequence ID" value="ACRNAN_scaffold2998.g29168.t1"/>
    <property type="gene ID" value="ACRNAN_scaffold2998.g29168"/>
</dbReference>
<dbReference type="GO" id="GO:0005576">
    <property type="term" value="C:extracellular region"/>
    <property type="evidence" value="ECO:0007669"/>
    <property type="project" value="UniProtKB-SubCell"/>
</dbReference>
<dbReference type="PANTHER" id="PTHR37969">
    <property type="entry name" value="PROTEIN CBG07421-RELATED"/>
    <property type="match status" value="1"/>
</dbReference>
<keyword evidence="3" id="KW-0964">Secreted</keyword>
<dbReference type="SUPFAM" id="SSF55149">
    <property type="entry name" value="Pepsin inhibitor-3"/>
    <property type="match status" value="1"/>
</dbReference>
<comment type="similarity">
    <text evidence="2">Belongs to the protease inhibitor I33 family.</text>
</comment>
<evidence type="ECO:0000259" key="7">
    <source>
        <dbReference type="Pfam" id="PF06394"/>
    </source>
</evidence>
<feature type="domain" description="Pepsin inhibitor-3-like repeated" evidence="7">
    <location>
        <begin position="96"/>
        <end position="152"/>
    </location>
</feature>
<keyword evidence="4 6" id="KW-0732">Signal</keyword>
<dbReference type="PANTHER" id="PTHR37969:SF3">
    <property type="entry name" value="PROTEIN CBG13131"/>
    <property type="match status" value="1"/>
</dbReference>
<feature type="signal peptide" evidence="6">
    <location>
        <begin position="1"/>
        <end position="19"/>
    </location>
</feature>
<evidence type="ECO:0000313" key="8">
    <source>
        <dbReference type="Proteomes" id="UP000887540"/>
    </source>
</evidence>
<name>A0A914DML6_9BILA</name>
<dbReference type="Pfam" id="PF06394">
    <property type="entry name" value="Pepsin-I3"/>
    <property type="match status" value="2"/>
</dbReference>
<dbReference type="AlphaFoldDB" id="A0A914DML6"/>
<evidence type="ECO:0000256" key="3">
    <source>
        <dbReference type="ARBA" id="ARBA00022525"/>
    </source>
</evidence>
<dbReference type="InterPro" id="IPR051901">
    <property type="entry name" value="Protease_Inhibitor_I33"/>
</dbReference>
<evidence type="ECO:0000256" key="1">
    <source>
        <dbReference type="ARBA" id="ARBA00004613"/>
    </source>
</evidence>
<organism evidence="8 9">
    <name type="scientific">Acrobeloides nanus</name>
    <dbReference type="NCBI Taxonomy" id="290746"/>
    <lineage>
        <taxon>Eukaryota</taxon>
        <taxon>Metazoa</taxon>
        <taxon>Ecdysozoa</taxon>
        <taxon>Nematoda</taxon>
        <taxon>Chromadorea</taxon>
        <taxon>Rhabditida</taxon>
        <taxon>Tylenchina</taxon>
        <taxon>Cephalobomorpha</taxon>
        <taxon>Cephaloboidea</taxon>
        <taxon>Cephalobidae</taxon>
        <taxon>Acrobeloides</taxon>
    </lineage>
</organism>